<gene>
    <name evidence="3" type="ORF">FW784_14095</name>
</gene>
<dbReference type="Proteomes" id="UP000323164">
    <property type="component" value="Unassembled WGS sequence"/>
</dbReference>
<proteinExistence type="inferred from homology"/>
<dbReference type="RefSeq" id="WP_149353946.1">
    <property type="nucleotide sequence ID" value="NZ_VTRV01000283.1"/>
</dbReference>
<reference evidence="3 4" key="1">
    <citation type="submission" date="2019-08" db="EMBL/GenBank/DDBJ databases">
        <title>Draft genome sequence of Lysobacter sp. UKS-15.</title>
        <authorList>
            <person name="Im W.-T."/>
        </authorList>
    </citation>
    <scope>NUCLEOTIDE SEQUENCE [LARGE SCALE GENOMIC DNA]</scope>
    <source>
        <strain evidence="3 4">UKS-15</strain>
    </source>
</reference>
<feature type="non-terminal residue" evidence="3">
    <location>
        <position position="1"/>
    </location>
</feature>
<comment type="similarity">
    <text evidence="1">Belongs to the 3-beta-HSD family.</text>
</comment>
<dbReference type="InterPro" id="IPR050177">
    <property type="entry name" value="Lipid_A_modif_metabolic_enz"/>
</dbReference>
<evidence type="ECO:0000256" key="1">
    <source>
        <dbReference type="ARBA" id="ARBA00009219"/>
    </source>
</evidence>
<dbReference type="Pfam" id="PF01073">
    <property type="entry name" value="3Beta_HSD"/>
    <property type="match status" value="1"/>
</dbReference>
<evidence type="ECO:0000313" key="4">
    <source>
        <dbReference type="Proteomes" id="UP000323164"/>
    </source>
</evidence>
<dbReference type="OrthoDB" id="3174087at2"/>
<evidence type="ECO:0000313" key="3">
    <source>
        <dbReference type="EMBL" id="TZF80311.1"/>
    </source>
</evidence>
<dbReference type="Gene3D" id="3.40.50.720">
    <property type="entry name" value="NAD(P)-binding Rossmann-like Domain"/>
    <property type="match status" value="1"/>
</dbReference>
<dbReference type="GO" id="GO:0006694">
    <property type="term" value="P:steroid biosynthetic process"/>
    <property type="evidence" value="ECO:0007669"/>
    <property type="project" value="InterPro"/>
</dbReference>
<feature type="domain" description="3-beta hydroxysteroid dehydrogenase/isomerase" evidence="2">
    <location>
        <begin position="3"/>
        <end position="193"/>
    </location>
</feature>
<name>A0A5D8YCR4_9GAMM</name>
<dbReference type="EMBL" id="VTRV01000283">
    <property type="protein sequence ID" value="TZF80311.1"/>
    <property type="molecule type" value="Genomic_DNA"/>
</dbReference>
<dbReference type="InterPro" id="IPR002225">
    <property type="entry name" value="3Beta_OHSteriod_DH/Estase"/>
</dbReference>
<dbReference type="GO" id="GO:0016616">
    <property type="term" value="F:oxidoreductase activity, acting on the CH-OH group of donors, NAD or NADP as acceptor"/>
    <property type="evidence" value="ECO:0007669"/>
    <property type="project" value="InterPro"/>
</dbReference>
<dbReference type="SUPFAM" id="SSF51735">
    <property type="entry name" value="NAD(P)-binding Rossmann-fold domains"/>
    <property type="match status" value="1"/>
</dbReference>
<accession>A0A5D8YCR4</accession>
<dbReference type="InterPro" id="IPR036291">
    <property type="entry name" value="NAD(P)-bd_dom_sf"/>
</dbReference>
<dbReference type="PANTHER" id="PTHR43245:SF24">
    <property type="entry name" value="DEHYDROGENASE"/>
    <property type="match status" value="1"/>
</dbReference>
<dbReference type="AlphaFoldDB" id="A0A5D8YCR4"/>
<protein>
    <submittedName>
        <fullName evidence="3">NAD-dependent epimerase/dehydratase family protein</fullName>
    </submittedName>
</protein>
<comment type="caution">
    <text evidence="3">The sequence shown here is derived from an EMBL/GenBank/DDBJ whole genome shotgun (WGS) entry which is preliminary data.</text>
</comment>
<sequence>FAGAAAVVHAAALSSPWGRRRDFVRANVDATENVARACVAAGVPRLVHVSTPGIYHDGRPHRGIREDHPLPAQAVNHYAATKREAEARVRDITGGTGVSTVILRPRAIFGPGDTSLLPRIAHALRRGRLPRIGDGECLVDLTYIDSAVAAVRAAMDAPTRFDGRAFNVSNGEPVRIWEVIDALAHSLGVPRPRPRVPAGIAWTLAAACEGAYRMVGAQREPPLLRYGVELLSVDMTLDIERARRELGYQPPVGMQAALETTFAALRAHAAA</sequence>
<evidence type="ECO:0000259" key="2">
    <source>
        <dbReference type="Pfam" id="PF01073"/>
    </source>
</evidence>
<organism evidence="3 4">
    <name type="scientific">Cognatilysobacter lacus</name>
    <dbReference type="NCBI Taxonomy" id="1643323"/>
    <lineage>
        <taxon>Bacteria</taxon>
        <taxon>Pseudomonadati</taxon>
        <taxon>Pseudomonadota</taxon>
        <taxon>Gammaproteobacteria</taxon>
        <taxon>Lysobacterales</taxon>
        <taxon>Lysobacteraceae</taxon>
        <taxon>Cognatilysobacter</taxon>
    </lineage>
</organism>
<dbReference type="PANTHER" id="PTHR43245">
    <property type="entry name" value="BIFUNCTIONAL POLYMYXIN RESISTANCE PROTEIN ARNA"/>
    <property type="match status" value="1"/>
</dbReference>
<keyword evidence="4" id="KW-1185">Reference proteome</keyword>